<dbReference type="AlphaFoldDB" id="A0A7W9DC45"/>
<comment type="caution">
    <text evidence="6">The sequence shown here is derived from an EMBL/GenBank/DDBJ whole genome shotgun (WGS) entry which is preliminary data.</text>
</comment>
<keyword evidence="4" id="KW-0408">Iron</keyword>
<keyword evidence="4" id="KW-0479">Metal-binding</keyword>
<comment type="similarity">
    <text evidence="1">Belongs to the bacterial solute-binding protein 1 family.</text>
</comment>
<dbReference type="CDD" id="cd13543">
    <property type="entry name" value="PBP2_Fbp"/>
    <property type="match status" value="1"/>
</dbReference>
<dbReference type="PANTHER" id="PTHR30006">
    <property type="entry name" value="THIAMINE-BINDING PERIPLASMIC PROTEIN-RELATED"/>
    <property type="match status" value="1"/>
</dbReference>
<feature type="binding site" evidence="4">
    <location>
        <position position="243"/>
    </location>
    <ligand>
        <name>Fe cation</name>
        <dbReference type="ChEBI" id="CHEBI:24875"/>
    </ligand>
</feature>
<name>A0A7W9DC45_9MICC</name>
<evidence type="ECO:0000313" key="6">
    <source>
        <dbReference type="EMBL" id="MBB5598537.1"/>
    </source>
</evidence>
<evidence type="ECO:0000256" key="5">
    <source>
        <dbReference type="SAM" id="SignalP"/>
    </source>
</evidence>
<dbReference type="GO" id="GO:0046872">
    <property type="term" value="F:metal ion binding"/>
    <property type="evidence" value="ECO:0007669"/>
    <property type="project" value="UniProtKB-KW"/>
</dbReference>
<dbReference type="InterPro" id="IPR026045">
    <property type="entry name" value="Ferric-bd"/>
</dbReference>
<keyword evidence="2" id="KW-0813">Transport</keyword>
<organism evidence="6 7">
    <name type="scientific">Neomicrococcus lactis</name>
    <dbReference type="NCBI Taxonomy" id="732241"/>
    <lineage>
        <taxon>Bacteria</taxon>
        <taxon>Bacillati</taxon>
        <taxon>Actinomycetota</taxon>
        <taxon>Actinomycetes</taxon>
        <taxon>Micrococcales</taxon>
        <taxon>Micrococcaceae</taxon>
        <taxon>Neomicrococcus</taxon>
    </lineage>
</organism>
<dbReference type="PROSITE" id="PS51257">
    <property type="entry name" value="PROKAR_LIPOPROTEIN"/>
    <property type="match status" value="1"/>
</dbReference>
<evidence type="ECO:0000313" key="7">
    <source>
        <dbReference type="Proteomes" id="UP000523863"/>
    </source>
</evidence>
<dbReference type="SUPFAM" id="SSF53850">
    <property type="entry name" value="Periplasmic binding protein-like II"/>
    <property type="match status" value="1"/>
</dbReference>
<keyword evidence="2" id="KW-0410">Iron transport</keyword>
<sequence>MKIARSVALSAAVLVLGLTTACSGGTATPAGSTAASSAAGSSSAAAGDNKIVLYSGRNEKLVQPLIDQFESKTGIDVEVRYGNTSQMAAQILEEGDKSPADLFLAQDAGALGAVSSKGLFKDLDSKTLDLVPEKYRDAENQWVGVTGRTRVLAYNPDMIKEADLPKTVEELNDPKYKGKVGVAPTNASFQSFITAMRVLQGDAAAEKYLSDLAANSPEIREGNGEIVKDIDAGKIPFGLVNHYYVYEIAGEKGVEYTDMKVKNYIFPEGNIGALVNVSGAGIMKTTKDDEAQQLLDYFLSMDGQKYFAEKTFEYPLIDGAPTPAGMPKLEDIKTPDVDLNKLEDLETTISMITSAGLA</sequence>
<keyword evidence="7" id="KW-1185">Reference proteome</keyword>
<dbReference type="GO" id="GO:0030288">
    <property type="term" value="C:outer membrane-bounded periplasmic space"/>
    <property type="evidence" value="ECO:0007669"/>
    <property type="project" value="TreeGrafter"/>
</dbReference>
<dbReference type="RefSeq" id="WP_183642367.1">
    <property type="nucleotide sequence ID" value="NZ_JACHBL010000001.1"/>
</dbReference>
<feature type="binding site" evidence="4">
    <location>
        <position position="244"/>
    </location>
    <ligand>
        <name>Fe cation</name>
        <dbReference type="ChEBI" id="CHEBI:24875"/>
    </ligand>
</feature>
<keyword evidence="2" id="KW-0406">Ion transport</keyword>
<gene>
    <name evidence="6" type="ORF">BKA12_001617</name>
</gene>
<dbReference type="Gene3D" id="3.40.190.10">
    <property type="entry name" value="Periplasmic binding protein-like II"/>
    <property type="match status" value="2"/>
</dbReference>
<evidence type="ECO:0000256" key="3">
    <source>
        <dbReference type="ARBA" id="ARBA00022729"/>
    </source>
</evidence>
<feature type="signal peptide" evidence="5">
    <location>
        <begin position="1"/>
        <end position="24"/>
    </location>
</feature>
<keyword evidence="3 5" id="KW-0732">Signal</keyword>
<dbReference type="GO" id="GO:0006826">
    <property type="term" value="P:iron ion transport"/>
    <property type="evidence" value="ECO:0007669"/>
    <property type="project" value="UniProtKB-KW"/>
</dbReference>
<feature type="chain" id="PRO_5039181364" evidence="5">
    <location>
        <begin position="25"/>
        <end position="358"/>
    </location>
</feature>
<evidence type="ECO:0000256" key="4">
    <source>
        <dbReference type="PIRSR" id="PIRSR002825-1"/>
    </source>
</evidence>
<reference evidence="6 7" key="1">
    <citation type="submission" date="2020-08" db="EMBL/GenBank/DDBJ databases">
        <title>Sequencing the genomes of 1000 actinobacteria strains.</title>
        <authorList>
            <person name="Klenk H.-P."/>
        </authorList>
    </citation>
    <scope>NUCLEOTIDE SEQUENCE [LARGE SCALE GENOMIC DNA]</scope>
    <source>
        <strain evidence="6 7">DSM 23694</strain>
    </source>
</reference>
<dbReference type="PIRSF" id="PIRSF002825">
    <property type="entry name" value="CfbpA"/>
    <property type="match status" value="1"/>
</dbReference>
<evidence type="ECO:0000256" key="1">
    <source>
        <dbReference type="ARBA" id="ARBA00008520"/>
    </source>
</evidence>
<accession>A0A7W9DC45</accession>
<dbReference type="PANTHER" id="PTHR30006:SF15">
    <property type="entry name" value="IRON-UTILIZATION PERIPLASMIC PROTEIN"/>
    <property type="match status" value="1"/>
</dbReference>
<dbReference type="EMBL" id="JACHBL010000001">
    <property type="protein sequence ID" value="MBB5598537.1"/>
    <property type="molecule type" value="Genomic_DNA"/>
</dbReference>
<evidence type="ECO:0000256" key="2">
    <source>
        <dbReference type="ARBA" id="ARBA00022496"/>
    </source>
</evidence>
<dbReference type="Proteomes" id="UP000523863">
    <property type="component" value="Unassembled WGS sequence"/>
</dbReference>
<proteinExistence type="inferred from homology"/>
<protein>
    <submittedName>
        <fullName evidence="6">Iron(III) transport system substrate-binding protein</fullName>
    </submittedName>
</protein>
<dbReference type="Pfam" id="PF13343">
    <property type="entry name" value="SBP_bac_6"/>
    <property type="match status" value="1"/>
</dbReference>